<dbReference type="Proteomes" id="UP000607653">
    <property type="component" value="Unassembled WGS sequence"/>
</dbReference>
<dbReference type="AlphaFoldDB" id="A0A822YY89"/>
<reference evidence="1 2" key="1">
    <citation type="journal article" date="2020" name="Mol. Biol. Evol.">
        <title>Distinct Expression and Methylation Patterns for Genes with Different Fates following a Single Whole-Genome Duplication in Flowering Plants.</title>
        <authorList>
            <person name="Shi T."/>
            <person name="Rahmani R.S."/>
            <person name="Gugger P.F."/>
            <person name="Wang M."/>
            <person name="Li H."/>
            <person name="Zhang Y."/>
            <person name="Li Z."/>
            <person name="Wang Q."/>
            <person name="Van de Peer Y."/>
            <person name="Marchal K."/>
            <person name="Chen J."/>
        </authorList>
    </citation>
    <scope>NUCLEOTIDE SEQUENCE [LARGE SCALE GENOMIC DNA]</scope>
    <source>
        <tissue evidence="1">Leaf</tissue>
    </source>
</reference>
<dbReference type="EMBL" id="DUZY01000004">
    <property type="protein sequence ID" value="DAD37480.1"/>
    <property type="molecule type" value="Genomic_DNA"/>
</dbReference>
<sequence length="74" mass="8693">MQMTVLFHIFVKQGSQCDYSFEIEQGPLEVLNQVPIESHVLRKPVGCKHCMQRTVLFHIFVKQGSQYDYSFEIE</sequence>
<accession>A0A822YY89</accession>
<name>A0A822YY89_NELNU</name>
<protein>
    <submittedName>
        <fullName evidence="1">Uncharacterized protein</fullName>
    </submittedName>
</protein>
<keyword evidence="2" id="KW-1185">Reference proteome</keyword>
<comment type="caution">
    <text evidence="1">The sequence shown here is derived from an EMBL/GenBank/DDBJ whole genome shotgun (WGS) entry which is preliminary data.</text>
</comment>
<evidence type="ECO:0000313" key="1">
    <source>
        <dbReference type="EMBL" id="DAD37480.1"/>
    </source>
</evidence>
<proteinExistence type="predicted"/>
<gene>
    <name evidence="1" type="ORF">HUJ06_008121</name>
</gene>
<evidence type="ECO:0000313" key="2">
    <source>
        <dbReference type="Proteomes" id="UP000607653"/>
    </source>
</evidence>
<organism evidence="1 2">
    <name type="scientific">Nelumbo nucifera</name>
    <name type="common">Sacred lotus</name>
    <dbReference type="NCBI Taxonomy" id="4432"/>
    <lineage>
        <taxon>Eukaryota</taxon>
        <taxon>Viridiplantae</taxon>
        <taxon>Streptophyta</taxon>
        <taxon>Embryophyta</taxon>
        <taxon>Tracheophyta</taxon>
        <taxon>Spermatophyta</taxon>
        <taxon>Magnoliopsida</taxon>
        <taxon>Proteales</taxon>
        <taxon>Nelumbonaceae</taxon>
        <taxon>Nelumbo</taxon>
    </lineage>
</organism>